<dbReference type="GeneID" id="68100115"/>
<evidence type="ECO:0000313" key="3">
    <source>
        <dbReference type="Proteomes" id="UP000816034"/>
    </source>
</evidence>
<feature type="region of interest" description="Disordered" evidence="1">
    <location>
        <begin position="208"/>
        <end position="228"/>
    </location>
</feature>
<sequence>MYIIDFENNDYCMCYSPKDKCTIKIFKKDATIRDATAEDETTFGVSLDDDSNDDRTTVSSETTDSQIFGDSNITRSTSISDFSNMSEEDRTLKSPRSARGFNPLRGLQDLKVFSSKQKLTSLSAGKTTLNGDDKVHDLHSIISSSSSSSSVTDDGTLNPPPPQHHSHPQLSPRNLTEEYVPTLPIIKKNSDFLHTIEERKKTLVRRDATTVSPGGDRSSVTMTSTRPPWLAELEGKKLSKVIPGEQDYVYTSPKTPVQ</sequence>
<feature type="compositionally biased region" description="Polar residues" evidence="1">
    <location>
        <begin position="57"/>
        <end position="85"/>
    </location>
</feature>
<name>A0AA88GI54_NAELO</name>
<dbReference type="EMBL" id="PYSW02000030">
    <property type="protein sequence ID" value="KAG2379023.1"/>
    <property type="molecule type" value="Genomic_DNA"/>
</dbReference>
<comment type="caution">
    <text evidence="2">The sequence shown here is derived from an EMBL/GenBank/DDBJ whole genome shotgun (WGS) entry which is preliminary data.</text>
</comment>
<gene>
    <name evidence="2" type="ORF">C9374_007661</name>
</gene>
<protein>
    <submittedName>
        <fullName evidence="2">Uncharacterized protein</fullName>
    </submittedName>
</protein>
<dbReference type="AlphaFoldDB" id="A0AA88GI54"/>
<feature type="region of interest" description="Disordered" evidence="1">
    <location>
        <begin position="47"/>
        <end position="103"/>
    </location>
</feature>
<organism evidence="2 3">
    <name type="scientific">Naegleria lovaniensis</name>
    <name type="common">Amoeba</name>
    <dbReference type="NCBI Taxonomy" id="51637"/>
    <lineage>
        <taxon>Eukaryota</taxon>
        <taxon>Discoba</taxon>
        <taxon>Heterolobosea</taxon>
        <taxon>Tetramitia</taxon>
        <taxon>Eutetramitia</taxon>
        <taxon>Vahlkampfiidae</taxon>
        <taxon>Naegleria</taxon>
    </lineage>
</organism>
<proteinExistence type="predicted"/>
<accession>A0AA88GI54</accession>
<evidence type="ECO:0000256" key="1">
    <source>
        <dbReference type="SAM" id="MobiDB-lite"/>
    </source>
</evidence>
<evidence type="ECO:0000313" key="2">
    <source>
        <dbReference type="EMBL" id="KAG2379023.1"/>
    </source>
</evidence>
<feature type="region of interest" description="Disordered" evidence="1">
    <location>
        <begin position="143"/>
        <end position="173"/>
    </location>
</feature>
<dbReference type="RefSeq" id="XP_044546285.1">
    <property type="nucleotide sequence ID" value="XM_044697651.1"/>
</dbReference>
<keyword evidence="3" id="KW-1185">Reference proteome</keyword>
<dbReference type="Proteomes" id="UP000816034">
    <property type="component" value="Unassembled WGS sequence"/>
</dbReference>
<reference evidence="2 3" key="1">
    <citation type="journal article" date="2018" name="BMC Genomics">
        <title>The genome of Naegleria lovaniensis, the basis for a comparative approach to unravel pathogenicity factors of the human pathogenic amoeba N. fowleri.</title>
        <authorList>
            <person name="Liechti N."/>
            <person name="Schurch N."/>
            <person name="Bruggmann R."/>
            <person name="Wittwer M."/>
        </authorList>
    </citation>
    <scope>NUCLEOTIDE SEQUENCE [LARGE SCALE GENOMIC DNA]</scope>
    <source>
        <strain evidence="2 3">ATCC 30569</strain>
    </source>
</reference>